<reference evidence="1" key="1">
    <citation type="submission" date="2021-08" db="EMBL/GenBank/DDBJ databases">
        <title>The first chromosome-level gecko genome reveals the dynamic sex chromosomes of Neotropical dwarf geckos (Sphaerodactylidae: Sphaerodactylus).</title>
        <authorList>
            <person name="Pinto B.J."/>
            <person name="Keating S.E."/>
            <person name="Gamble T."/>
        </authorList>
    </citation>
    <scope>NUCLEOTIDE SEQUENCE</scope>
    <source>
        <strain evidence="1">TG3544</strain>
    </source>
</reference>
<name>A0ACB8FHK6_9SAUR</name>
<evidence type="ECO:0000313" key="2">
    <source>
        <dbReference type="Proteomes" id="UP000827872"/>
    </source>
</evidence>
<gene>
    <name evidence="1" type="ORF">K3G42_022206</name>
</gene>
<proteinExistence type="predicted"/>
<evidence type="ECO:0000313" key="1">
    <source>
        <dbReference type="EMBL" id="KAH8005010.1"/>
    </source>
</evidence>
<comment type="caution">
    <text evidence="1">The sequence shown here is derived from an EMBL/GenBank/DDBJ whole genome shotgun (WGS) entry which is preliminary data.</text>
</comment>
<organism evidence="1 2">
    <name type="scientific">Sphaerodactylus townsendi</name>
    <dbReference type="NCBI Taxonomy" id="933632"/>
    <lineage>
        <taxon>Eukaryota</taxon>
        <taxon>Metazoa</taxon>
        <taxon>Chordata</taxon>
        <taxon>Craniata</taxon>
        <taxon>Vertebrata</taxon>
        <taxon>Euteleostomi</taxon>
        <taxon>Lepidosauria</taxon>
        <taxon>Squamata</taxon>
        <taxon>Bifurcata</taxon>
        <taxon>Gekkota</taxon>
        <taxon>Sphaerodactylidae</taxon>
        <taxon>Sphaerodactylus</taxon>
    </lineage>
</organism>
<protein>
    <submittedName>
        <fullName evidence="1">Uncharacterized protein</fullName>
    </submittedName>
</protein>
<accession>A0ACB8FHK6</accession>
<dbReference type="Proteomes" id="UP000827872">
    <property type="component" value="Linkage Group LG04"/>
</dbReference>
<sequence length="117" mass="13895">MERDTEYAVSFEKIKEEKNTCMSNVCPEHLLVTEYCSKISIHKKPNYFYTKYLIVLNCCTEDKLMLIMGGKEAEGLSESRFSRTVSRFWVGLKYFNLFLYMLLDLKPAVSKYIFRMR</sequence>
<keyword evidence="2" id="KW-1185">Reference proteome</keyword>
<dbReference type="EMBL" id="CM037617">
    <property type="protein sequence ID" value="KAH8005010.1"/>
    <property type="molecule type" value="Genomic_DNA"/>
</dbReference>